<dbReference type="EMBL" id="BAVR01000001">
    <property type="protein sequence ID" value="GAE86795.1"/>
    <property type="molecule type" value="Genomic_DNA"/>
</dbReference>
<evidence type="ECO:0000256" key="1">
    <source>
        <dbReference type="ARBA" id="ARBA00010552"/>
    </source>
</evidence>
<name>W4UZW3_9FIRM</name>
<keyword evidence="3" id="KW-1185">Reference proteome</keyword>
<evidence type="ECO:0000313" key="3">
    <source>
        <dbReference type="Proteomes" id="UP000019109"/>
    </source>
</evidence>
<dbReference type="CDD" id="cd00448">
    <property type="entry name" value="YjgF_YER057c_UK114_family"/>
    <property type="match status" value="1"/>
</dbReference>
<dbReference type="InterPro" id="IPR006056">
    <property type="entry name" value="RidA"/>
</dbReference>
<dbReference type="SUPFAM" id="SSF55298">
    <property type="entry name" value="YjgF-like"/>
    <property type="match status" value="1"/>
</dbReference>
<dbReference type="PANTHER" id="PTHR11803:SF58">
    <property type="entry name" value="PROTEIN HMF1-RELATED"/>
    <property type="match status" value="1"/>
</dbReference>
<dbReference type="PANTHER" id="PTHR11803">
    <property type="entry name" value="2-IMINOBUTANOATE/2-IMINOPROPANOATE DEAMINASE RIDA"/>
    <property type="match status" value="1"/>
</dbReference>
<reference evidence="2" key="1">
    <citation type="journal article" date="2014" name="Genome Announc.">
        <title>Draft Genome Sequence of Clostridium straminisolvens Strain JCM 21531T, Isolated from a Cellulose-Degrading Bacterial Community.</title>
        <authorList>
            <person name="Yuki M."/>
            <person name="Oshima K."/>
            <person name="Suda W."/>
            <person name="Sakamoto M."/>
            <person name="Kitamura K."/>
            <person name="Iida T."/>
            <person name="Hattori M."/>
            <person name="Ohkuma M."/>
        </authorList>
    </citation>
    <scope>NUCLEOTIDE SEQUENCE [LARGE SCALE GENOMIC DNA]</scope>
    <source>
        <strain evidence="2">JCM 21531</strain>
    </source>
</reference>
<comment type="caution">
    <text evidence="2">The sequence shown here is derived from an EMBL/GenBank/DDBJ whole genome shotgun (WGS) entry which is preliminary data.</text>
</comment>
<gene>
    <name evidence="2" type="ORF">JCM21531_119</name>
</gene>
<dbReference type="Proteomes" id="UP000019109">
    <property type="component" value="Unassembled WGS sequence"/>
</dbReference>
<dbReference type="InterPro" id="IPR035959">
    <property type="entry name" value="RutC-like_sf"/>
</dbReference>
<dbReference type="FunFam" id="3.30.1330.40:FF:000001">
    <property type="entry name" value="L-PSP family endoribonuclease"/>
    <property type="match status" value="1"/>
</dbReference>
<dbReference type="STRING" id="1294263.JCM21531_119"/>
<dbReference type="OrthoDB" id="9803101at2"/>
<accession>W4UZW3</accession>
<sequence>MSIEVIKTDKAPEAIGPYSQAIVAGSFVYTSGQIPINPQTGEVVGGGIEEQTEQVLKNLKNVLEAAGSGLNKVVKTTVFIKDMDSFAKINEIYAKYFSEPYPARSCVEVSKLPKGVLIEIEAVAIK</sequence>
<dbReference type="Pfam" id="PF01042">
    <property type="entry name" value="Ribonuc_L-PSP"/>
    <property type="match status" value="1"/>
</dbReference>
<dbReference type="NCBIfam" id="TIGR00004">
    <property type="entry name" value="Rid family detoxifying hydrolase"/>
    <property type="match status" value="1"/>
</dbReference>
<dbReference type="RefSeq" id="WP_038286552.1">
    <property type="nucleotide sequence ID" value="NZ_BAVR01000001.1"/>
</dbReference>
<proteinExistence type="inferred from homology"/>
<dbReference type="GO" id="GO:0005829">
    <property type="term" value="C:cytosol"/>
    <property type="evidence" value="ECO:0007669"/>
    <property type="project" value="TreeGrafter"/>
</dbReference>
<dbReference type="PROSITE" id="PS01094">
    <property type="entry name" value="UPF0076"/>
    <property type="match status" value="1"/>
</dbReference>
<dbReference type="GO" id="GO:0019239">
    <property type="term" value="F:deaminase activity"/>
    <property type="evidence" value="ECO:0007669"/>
    <property type="project" value="TreeGrafter"/>
</dbReference>
<evidence type="ECO:0000313" key="2">
    <source>
        <dbReference type="EMBL" id="GAE86795.1"/>
    </source>
</evidence>
<dbReference type="Gene3D" id="3.30.1330.40">
    <property type="entry name" value="RutC-like"/>
    <property type="match status" value="1"/>
</dbReference>
<protein>
    <submittedName>
        <fullName evidence="2">Endoribonuclease L-PSP</fullName>
    </submittedName>
</protein>
<dbReference type="InterPro" id="IPR006175">
    <property type="entry name" value="YjgF/YER057c/UK114"/>
</dbReference>
<organism evidence="2 3">
    <name type="scientific">Acetivibrio straminisolvens JCM 21531</name>
    <dbReference type="NCBI Taxonomy" id="1294263"/>
    <lineage>
        <taxon>Bacteria</taxon>
        <taxon>Bacillati</taxon>
        <taxon>Bacillota</taxon>
        <taxon>Clostridia</taxon>
        <taxon>Eubacteriales</taxon>
        <taxon>Oscillospiraceae</taxon>
        <taxon>Acetivibrio</taxon>
    </lineage>
</organism>
<comment type="similarity">
    <text evidence="1">Belongs to the RutC family.</text>
</comment>
<dbReference type="AlphaFoldDB" id="W4UZW3"/>
<dbReference type="InterPro" id="IPR019897">
    <property type="entry name" value="RidA_CS"/>
</dbReference>